<accession>A0A918VK80</accession>
<dbReference type="PRINTS" id="PR00080">
    <property type="entry name" value="SDRFAMILY"/>
</dbReference>
<name>A0A918VK80_9SPHN</name>
<protein>
    <submittedName>
        <fullName evidence="6">Short-chain dehydrogenase/reductase</fullName>
    </submittedName>
</protein>
<feature type="domain" description="Ketoreductase" evidence="5">
    <location>
        <begin position="16"/>
        <end position="187"/>
    </location>
</feature>
<keyword evidence="3" id="KW-0560">Oxidoreductase</keyword>
<dbReference type="PANTHER" id="PTHR43618:SF8">
    <property type="entry name" value="7ALPHA-HYDROXYSTEROID DEHYDROGENASE"/>
    <property type="match status" value="1"/>
</dbReference>
<dbReference type="FunFam" id="3.40.50.720:FF:000084">
    <property type="entry name" value="Short-chain dehydrogenase reductase"/>
    <property type="match status" value="1"/>
</dbReference>
<comment type="caution">
    <text evidence="6">The sequence shown here is derived from an EMBL/GenBank/DDBJ whole genome shotgun (WGS) entry which is preliminary data.</text>
</comment>
<dbReference type="GO" id="GO:0016491">
    <property type="term" value="F:oxidoreductase activity"/>
    <property type="evidence" value="ECO:0007669"/>
    <property type="project" value="UniProtKB-KW"/>
</dbReference>
<evidence type="ECO:0000256" key="3">
    <source>
        <dbReference type="ARBA" id="ARBA00023002"/>
    </source>
</evidence>
<dbReference type="CDD" id="cd05233">
    <property type="entry name" value="SDR_c"/>
    <property type="match status" value="1"/>
</dbReference>
<proteinExistence type="inferred from homology"/>
<keyword evidence="2" id="KW-0521">NADP</keyword>
<dbReference type="AlphaFoldDB" id="A0A918VK80"/>
<gene>
    <name evidence="6" type="ORF">GCM10011617_31000</name>
</gene>
<evidence type="ECO:0000256" key="2">
    <source>
        <dbReference type="ARBA" id="ARBA00022857"/>
    </source>
</evidence>
<reference evidence="6" key="1">
    <citation type="journal article" date="2014" name="Int. J. Syst. Evol. Microbiol.">
        <title>Complete genome sequence of Corynebacterium casei LMG S-19264T (=DSM 44701T), isolated from a smear-ripened cheese.</title>
        <authorList>
            <consortium name="US DOE Joint Genome Institute (JGI-PGF)"/>
            <person name="Walter F."/>
            <person name="Albersmeier A."/>
            <person name="Kalinowski J."/>
            <person name="Ruckert C."/>
        </authorList>
    </citation>
    <scope>NUCLEOTIDE SEQUENCE</scope>
    <source>
        <strain evidence="6">KCTC 32422</strain>
    </source>
</reference>
<dbReference type="InterPro" id="IPR036291">
    <property type="entry name" value="NAD(P)-bd_dom_sf"/>
</dbReference>
<reference evidence="6" key="2">
    <citation type="submission" date="2020-09" db="EMBL/GenBank/DDBJ databases">
        <authorList>
            <person name="Sun Q."/>
            <person name="Kim S."/>
        </authorList>
    </citation>
    <scope>NUCLEOTIDE SEQUENCE</scope>
    <source>
        <strain evidence="6">KCTC 32422</strain>
    </source>
</reference>
<dbReference type="Proteomes" id="UP000634139">
    <property type="component" value="Unassembled WGS sequence"/>
</dbReference>
<dbReference type="InterPro" id="IPR052178">
    <property type="entry name" value="Sec_Metab_Biosynth_SDR"/>
</dbReference>
<keyword evidence="7" id="KW-1185">Reference proteome</keyword>
<dbReference type="SUPFAM" id="SSF51735">
    <property type="entry name" value="NAD(P)-binding Rossmann-fold domains"/>
    <property type="match status" value="1"/>
</dbReference>
<evidence type="ECO:0000313" key="7">
    <source>
        <dbReference type="Proteomes" id="UP000634139"/>
    </source>
</evidence>
<comment type="similarity">
    <text evidence="1 4">Belongs to the short-chain dehydrogenases/reductases (SDR) family.</text>
</comment>
<dbReference type="PRINTS" id="PR00081">
    <property type="entry name" value="GDHRDH"/>
</dbReference>
<dbReference type="PANTHER" id="PTHR43618">
    <property type="entry name" value="7-ALPHA-HYDROXYSTEROID DEHYDROGENASE"/>
    <property type="match status" value="1"/>
</dbReference>
<dbReference type="EMBL" id="BMZD01000013">
    <property type="protein sequence ID" value="GHA08191.1"/>
    <property type="molecule type" value="Genomic_DNA"/>
</dbReference>
<dbReference type="InterPro" id="IPR020904">
    <property type="entry name" value="Sc_DH/Rdtase_CS"/>
</dbReference>
<evidence type="ECO:0000313" key="6">
    <source>
        <dbReference type="EMBL" id="GHA08191.1"/>
    </source>
</evidence>
<dbReference type="Pfam" id="PF00106">
    <property type="entry name" value="adh_short"/>
    <property type="match status" value="1"/>
</dbReference>
<evidence type="ECO:0000256" key="1">
    <source>
        <dbReference type="ARBA" id="ARBA00006484"/>
    </source>
</evidence>
<evidence type="ECO:0000256" key="4">
    <source>
        <dbReference type="RuleBase" id="RU000363"/>
    </source>
</evidence>
<dbReference type="Gene3D" id="3.40.50.720">
    <property type="entry name" value="NAD(P)-binding Rossmann-like Domain"/>
    <property type="match status" value="1"/>
</dbReference>
<sequence>MTDYPLPYTSDDLTGRVALVTGASSGLGARFARVLAAKGAKVALCARRIDRLEALAAEIKAAGGEALAVQMDATDADSVIAAVAAAEAAFGTVDILINNAGMPDAQRAHKMSVELIDQVLGVNLRGPWILACEVARRLIAAKQPGRIVNISSVAHFRYDGGGAALYAVTKTAIARMTEALAVEWAHYNINVNAIAPGMFVSEMTDGMFARMGGNPAEHLPRKRVPVPEQMDSTLLYLVAPASECVTGATIRIDDGQSARTRM</sequence>
<dbReference type="InterPro" id="IPR057326">
    <property type="entry name" value="KR_dom"/>
</dbReference>
<dbReference type="PROSITE" id="PS00061">
    <property type="entry name" value="ADH_SHORT"/>
    <property type="match status" value="1"/>
</dbReference>
<organism evidence="6 7">
    <name type="scientific">Novosphingobium arvoryzae</name>
    <dbReference type="NCBI Taxonomy" id="1256514"/>
    <lineage>
        <taxon>Bacteria</taxon>
        <taxon>Pseudomonadati</taxon>
        <taxon>Pseudomonadota</taxon>
        <taxon>Alphaproteobacteria</taxon>
        <taxon>Sphingomonadales</taxon>
        <taxon>Sphingomonadaceae</taxon>
        <taxon>Novosphingobium</taxon>
    </lineage>
</organism>
<dbReference type="SMART" id="SM00822">
    <property type="entry name" value="PKS_KR"/>
    <property type="match status" value="1"/>
</dbReference>
<dbReference type="RefSeq" id="WP_189543190.1">
    <property type="nucleotide sequence ID" value="NZ_BMZD01000013.1"/>
</dbReference>
<evidence type="ECO:0000259" key="5">
    <source>
        <dbReference type="SMART" id="SM00822"/>
    </source>
</evidence>
<dbReference type="InterPro" id="IPR002347">
    <property type="entry name" value="SDR_fam"/>
</dbReference>